<dbReference type="AlphaFoldDB" id="A0A8S1F6S1"/>
<gene>
    <name evidence="2" type="ORF">CBOVIS_LOCUS12956</name>
</gene>
<evidence type="ECO:0000313" key="2">
    <source>
        <dbReference type="EMBL" id="CAB3411574.1"/>
    </source>
</evidence>
<dbReference type="EMBL" id="CADEPM010000014">
    <property type="protein sequence ID" value="CAB3411574.1"/>
    <property type="molecule type" value="Genomic_DNA"/>
</dbReference>
<feature type="compositionally biased region" description="Polar residues" evidence="1">
    <location>
        <begin position="240"/>
        <end position="252"/>
    </location>
</feature>
<proteinExistence type="predicted"/>
<feature type="region of interest" description="Disordered" evidence="1">
    <location>
        <begin position="233"/>
        <end position="276"/>
    </location>
</feature>
<evidence type="ECO:0000313" key="3">
    <source>
        <dbReference type="Proteomes" id="UP000494206"/>
    </source>
</evidence>
<reference evidence="2 3" key="1">
    <citation type="submission" date="2020-04" db="EMBL/GenBank/DDBJ databases">
        <authorList>
            <person name="Laetsch R D."/>
            <person name="Stevens L."/>
            <person name="Kumar S."/>
            <person name="Blaxter L. M."/>
        </authorList>
    </citation>
    <scope>NUCLEOTIDE SEQUENCE [LARGE SCALE GENOMIC DNA]</scope>
</reference>
<accession>A0A8S1F6S1</accession>
<comment type="caution">
    <text evidence="2">The sequence shown here is derived from an EMBL/GenBank/DDBJ whole genome shotgun (WGS) entry which is preliminary data.</text>
</comment>
<sequence>MDSRINVVLKDDNVYESDHEDEIVEKMDNACTLPADIPAPDVNTVNVSLHSPGSGNGRVPTADNGTFSALISGIANPTGAAPGIGHVSSPTQPICAGNAPSPAPAVVRPPVSLFRFGFGQQPPLPLPVIGQNALNLVACINRFEHEYITLRRSMGQDADPEILKQFDSHRQDAVFLEHITRTAPHTDSDFLRRNLRTIAINADGLYDKDTMDPNANLNNGEYAIEFEIANDSDEDETDLRQNANNNVPPNDSGSDDDDRHLRIGPDGRPQLTHNQVQKTARDLVKCIDQYQHEYIESRLAVGSRGNPEILLEFDDLRDRALNIENLSVRNPLEETFQMTVV</sequence>
<evidence type="ECO:0000256" key="1">
    <source>
        <dbReference type="SAM" id="MobiDB-lite"/>
    </source>
</evidence>
<name>A0A8S1F6S1_9PELO</name>
<protein>
    <submittedName>
        <fullName evidence="2">Uncharacterized protein</fullName>
    </submittedName>
</protein>
<dbReference type="Proteomes" id="UP000494206">
    <property type="component" value="Unassembled WGS sequence"/>
</dbReference>
<keyword evidence="3" id="KW-1185">Reference proteome</keyword>
<organism evidence="2 3">
    <name type="scientific">Caenorhabditis bovis</name>
    <dbReference type="NCBI Taxonomy" id="2654633"/>
    <lineage>
        <taxon>Eukaryota</taxon>
        <taxon>Metazoa</taxon>
        <taxon>Ecdysozoa</taxon>
        <taxon>Nematoda</taxon>
        <taxon>Chromadorea</taxon>
        <taxon>Rhabditida</taxon>
        <taxon>Rhabditina</taxon>
        <taxon>Rhabditomorpha</taxon>
        <taxon>Rhabditoidea</taxon>
        <taxon>Rhabditidae</taxon>
        <taxon>Peloderinae</taxon>
        <taxon>Caenorhabditis</taxon>
    </lineage>
</organism>